<comment type="similarity">
    <text evidence="1">Belongs to the Clp1 family. NOL9/GRC3 subfamily.</text>
</comment>
<evidence type="ECO:0000256" key="2">
    <source>
        <dbReference type="ARBA" id="ARBA00022679"/>
    </source>
</evidence>
<keyword evidence="3" id="KW-0547">Nucleotide-binding</keyword>
<evidence type="ECO:0000256" key="3">
    <source>
        <dbReference type="ARBA" id="ARBA00022741"/>
    </source>
</evidence>
<dbReference type="GO" id="GO:0005634">
    <property type="term" value="C:nucleus"/>
    <property type="evidence" value="ECO:0007669"/>
    <property type="project" value="TreeGrafter"/>
</dbReference>
<evidence type="ECO:0000256" key="1">
    <source>
        <dbReference type="ARBA" id="ARBA00011003"/>
    </source>
</evidence>
<dbReference type="GO" id="GO:0000448">
    <property type="term" value="P:cleavage in ITS2 between 5.8S rRNA and LSU-rRNA of tricistronic rRNA transcript (SSU-rRNA, 5.8S rRNA, LSU-rRNA)"/>
    <property type="evidence" value="ECO:0007669"/>
    <property type="project" value="TreeGrafter"/>
</dbReference>
<name>A0A8E0RNY0_9TREM</name>
<feature type="domain" description="Clp1 P-loop" evidence="6">
    <location>
        <begin position="250"/>
        <end position="371"/>
    </location>
</feature>
<accession>A0A8E0RNY0</accession>
<dbReference type="PANTHER" id="PTHR12755">
    <property type="entry name" value="CLEAVAGE/POLYADENYLATION FACTOR IA SUBUNIT CLP1P"/>
    <property type="match status" value="1"/>
</dbReference>
<proteinExistence type="inferred from homology"/>
<evidence type="ECO:0000259" key="6">
    <source>
        <dbReference type="Pfam" id="PF16575"/>
    </source>
</evidence>
<gene>
    <name evidence="7" type="ORF">FBUS_10210</name>
</gene>
<reference evidence="7" key="1">
    <citation type="submission" date="2019-05" db="EMBL/GenBank/DDBJ databases">
        <title>Annotation for the trematode Fasciolopsis buski.</title>
        <authorList>
            <person name="Choi Y.-J."/>
        </authorList>
    </citation>
    <scope>NUCLEOTIDE SEQUENCE</scope>
    <source>
        <strain evidence="7">HT</strain>
        <tissue evidence="7">Whole worm</tissue>
    </source>
</reference>
<dbReference type="Pfam" id="PF16575">
    <property type="entry name" value="CLP1_P"/>
    <property type="match status" value="1"/>
</dbReference>
<evidence type="ECO:0000313" key="8">
    <source>
        <dbReference type="Proteomes" id="UP000728185"/>
    </source>
</evidence>
<dbReference type="Gene3D" id="3.40.50.300">
    <property type="entry name" value="P-loop containing nucleotide triphosphate hydrolases"/>
    <property type="match status" value="1"/>
</dbReference>
<dbReference type="GO" id="GO:0005524">
    <property type="term" value="F:ATP binding"/>
    <property type="evidence" value="ECO:0007669"/>
    <property type="project" value="UniProtKB-KW"/>
</dbReference>
<comment type="caution">
    <text evidence="7">The sequence shown here is derived from an EMBL/GenBank/DDBJ whole genome shotgun (WGS) entry which is preliminary data.</text>
</comment>
<dbReference type="OrthoDB" id="2405412at2759"/>
<sequence length="380" mass="41635">MASEQEASLTDAQKQIGNVIVGIVTTGKLKLVYHVEDSSLGLLPENFGILLSPPNTAFTLFGKAYVSYIYGTPMECMGTEISAKFPGPQAVFSPTTHAPLAFHQRTCLSTDIADNDNDVPNSFDFSGLATVLKSVFDSVTPSFAYLSELVVDVYNAMGPNCSVLLFRSFVSRVSDSMQNVKRFENLFALTHKEHIQKSISQRLGFSVTMGDAASFHSSAEMSNLAERFMSNASADSPDDAKKSMRLLLAGPKSAGKSSLLRFLINRFVTQSTNRQIPPRIAVLDCDIGQPEFTPCGMVSLTIVTEPILGPPFTHHLKKSPNPICQCFVGAITPSENPNFYLKCLDYVYQAYLNLPTPRPPLIVNTMGWTQGKLNFFLTEN</sequence>
<keyword evidence="8" id="KW-1185">Reference proteome</keyword>
<dbReference type="InterPro" id="IPR027417">
    <property type="entry name" value="P-loop_NTPase"/>
</dbReference>
<keyword evidence="5" id="KW-0067">ATP-binding</keyword>
<protein>
    <submittedName>
        <fullName evidence="7">Polynucleotide 5'-hydroxyl-kinase NOL9</fullName>
    </submittedName>
</protein>
<evidence type="ECO:0000256" key="4">
    <source>
        <dbReference type="ARBA" id="ARBA00022777"/>
    </source>
</evidence>
<dbReference type="GO" id="GO:0051731">
    <property type="term" value="F:polynucleotide 5'-hydroxyl-kinase activity"/>
    <property type="evidence" value="ECO:0007669"/>
    <property type="project" value="InterPro"/>
</dbReference>
<evidence type="ECO:0000313" key="7">
    <source>
        <dbReference type="EMBL" id="KAA0184183.1"/>
    </source>
</evidence>
<dbReference type="Proteomes" id="UP000728185">
    <property type="component" value="Unassembled WGS sequence"/>
</dbReference>
<dbReference type="PANTHER" id="PTHR12755:SF3">
    <property type="entry name" value="POLYNUCLEOTIDE 5'-HYDROXYL-KINASE NOL9"/>
    <property type="match status" value="1"/>
</dbReference>
<keyword evidence="4" id="KW-0418">Kinase</keyword>
<dbReference type="EMBL" id="LUCM01011282">
    <property type="protein sequence ID" value="KAA0184183.1"/>
    <property type="molecule type" value="Genomic_DNA"/>
</dbReference>
<dbReference type="InterPro" id="IPR032319">
    <property type="entry name" value="CLP1_P"/>
</dbReference>
<keyword evidence="2" id="KW-0808">Transferase</keyword>
<organism evidence="7 8">
    <name type="scientific">Fasciolopsis buskii</name>
    <dbReference type="NCBI Taxonomy" id="27845"/>
    <lineage>
        <taxon>Eukaryota</taxon>
        <taxon>Metazoa</taxon>
        <taxon>Spiralia</taxon>
        <taxon>Lophotrochozoa</taxon>
        <taxon>Platyhelminthes</taxon>
        <taxon>Trematoda</taxon>
        <taxon>Digenea</taxon>
        <taxon>Plagiorchiida</taxon>
        <taxon>Echinostomata</taxon>
        <taxon>Echinostomatoidea</taxon>
        <taxon>Fasciolidae</taxon>
        <taxon>Fasciolopsis</taxon>
    </lineage>
</organism>
<dbReference type="InterPro" id="IPR045116">
    <property type="entry name" value="Clp1/Grc3"/>
</dbReference>
<dbReference type="AlphaFoldDB" id="A0A8E0RNY0"/>
<evidence type="ECO:0000256" key="5">
    <source>
        <dbReference type="ARBA" id="ARBA00022840"/>
    </source>
</evidence>